<dbReference type="Proteomes" id="UP000064893">
    <property type="component" value="Chromosome"/>
</dbReference>
<dbReference type="GO" id="GO:0046872">
    <property type="term" value="F:metal ion binding"/>
    <property type="evidence" value="ECO:0007669"/>
    <property type="project" value="UniProtKB-KW"/>
</dbReference>
<evidence type="ECO:0000259" key="7">
    <source>
        <dbReference type="Pfam" id="PF04055"/>
    </source>
</evidence>
<evidence type="ECO:0000256" key="1">
    <source>
        <dbReference type="ARBA" id="ARBA00001966"/>
    </source>
</evidence>
<evidence type="ECO:0000259" key="8">
    <source>
        <dbReference type="Pfam" id="PF13186"/>
    </source>
</evidence>
<dbReference type="AlphaFoldDB" id="A0A0S2HVS2"/>
<dbReference type="InterPro" id="IPR013785">
    <property type="entry name" value="Aldolase_TIM"/>
</dbReference>
<dbReference type="SFLD" id="SFLDG01067">
    <property type="entry name" value="SPASM/twitch_domain_containing"/>
    <property type="match status" value="1"/>
</dbReference>
<dbReference type="KEGG" id="blq:L21SP5_00452"/>
<dbReference type="InterPro" id="IPR058240">
    <property type="entry name" value="rSAM_sf"/>
</dbReference>
<dbReference type="Pfam" id="PF13186">
    <property type="entry name" value="SPASM"/>
    <property type="match status" value="1"/>
</dbReference>
<keyword evidence="4" id="KW-0408">Iron</keyword>
<dbReference type="SFLD" id="SFLDG01384">
    <property type="entry name" value="thioether_bond_formation_requi"/>
    <property type="match status" value="1"/>
</dbReference>
<accession>A0A0S2HVS2</accession>
<protein>
    <submittedName>
        <fullName evidence="9">Anaerobic sulfatase-maturating enzyme</fullName>
        <ecNumber evidence="9">1.8.98.-</ecNumber>
    </submittedName>
</protein>
<dbReference type="GO" id="GO:0016491">
    <property type="term" value="F:oxidoreductase activity"/>
    <property type="evidence" value="ECO:0007669"/>
    <property type="project" value="UniProtKB-KW"/>
</dbReference>
<dbReference type="SUPFAM" id="SSF102114">
    <property type="entry name" value="Radical SAM enzymes"/>
    <property type="match status" value="1"/>
</dbReference>
<dbReference type="PANTHER" id="PTHR43273:SF3">
    <property type="entry name" value="ANAEROBIC SULFATASE-MATURATING ENZYME HOMOLOG ASLB-RELATED"/>
    <property type="match status" value="1"/>
</dbReference>
<evidence type="ECO:0000256" key="6">
    <source>
        <dbReference type="ARBA" id="ARBA00023601"/>
    </source>
</evidence>
<evidence type="ECO:0000256" key="3">
    <source>
        <dbReference type="ARBA" id="ARBA00022723"/>
    </source>
</evidence>
<dbReference type="EC" id="1.8.98.-" evidence="9"/>
<reference evidence="9 10" key="1">
    <citation type="submission" date="2015-11" db="EMBL/GenBank/DDBJ databases">
        <title>Description and complete genome sequence of a novel strain predominating in hypersaline microbial mats and representing a new family of the Bacteriodetes phylum.</title>
        <authorList>
            <person name="Spring S."/>
            <person name="Bunk B."/>
            <person name="Sproer C."/>
            <person name="Klenk H.-P."/>
        </authorList>
    </citation>
    <scope>NUCLEOTIDE SEQUENCE [LARGE SCALE GENOMIC DNA]</scope>
    <source>
        <strain evidence="9 10">L21-Spi-D4</strain>
    </source>
</reference>
<organism evidence="9 10">
    <name type="scientific">Salinivirga cyanobacteriivorans</name>
    <dbReference type="NCBI Taxonomy" id="1307839"/>
    <lineage>
        <taxon>Bacteria</taxon>
        <taxon>Pseudomonadati</taxon>
        <taxon>Bacteroidota</taxon>
        <taxon>Bacteroidia</taxon>
        <taxon>Bacteroidales</taxon>
        <taxon>Salinivirgaceae</taxon>
        <taxon>Salinivirga</taxon>
    </lineage>
</organism>
<name>A0A0S2HVS2_9BACT</name>
<dbReference type="PANTHER" id="PTHR43273">
    <property type="entry name" value="ANAEROBIC SULFATASE-MATURATING ENZYME HOMOLOG ASLB-RELATED"/>
    <property type="match status" value="1"/>
</dbReference>
<dbReference type="GO" id="GO:0051536">
    <property type="term" value="F:iron-sulfur cluster binding"/>
    <property type="evidence" value="ECO:0007669"/>
    <property type="project" value="UniProtKB-KW"/>
</dbReference>
<evidence type="ECO:0000256" key="5">
    <source>
        <dbReference type="ARBA" id="ARBA00023014"/>
    </source>
</evidence>
<keyword evidence="9" id="KW-0560">Oxidoreductase</keyword>
<comment type="similarity">
    <text evidence="6">Belongs to the radical SAM superfamily. Anaerobic sulfatase-maturating enzyme family.</text>
</comment>
<dbReference type="SFLD" id="SFLDS00029">
    <property type="entry name" value="Radical_SAM"/>
    <property type="match status" value="1"/>
</dbReference>
<evidence type="ECO:0000256" key="4">
    <source>
        <dbReference type="ARBA" id="ARBA00023004"/>
    </source>
</evidence>
<dbReference type="Gene3D" id="3.20.20.70">
    <property type="entry name" value="Aldolase class I"/>
    <property type="match status" value="1"/>
</dbReference>
<feature type="domain" description="4Fe4S-binding SPASM" evidence="8">
    <location>
        <begin position="332"/>
        <end position="391"/>
    </location>
</feature>
<dbReference type="InterPro" id="IPR007197">
    <property type="entry name" value="rSAM"/>
</dbReference>
<keyword evidence="10" id="KW-1185">Reference proteome</keyword>
<evidence type="ECO:0000313" key="10">
    <source>
        <dbReference type="Proteomes" id="UP000064893"/>
    </source>
</evidence>
<evidence type="ECO:0000256" key="2">
    <source>
        <dbReference type="ARBA" id="ARBA00022691"/>
    </source>
</evidence>
<dbReference type="Pfam" id="PF04055">
    <property type="entry name" value="Radical_SAM"/>
    <property type="match status" value="1"/>
</dbReference>
<dbReference type="EMBL" id="CP013118">
    <property type="protein sequence ID" value="ALO14131.1"/>
    <property type="molecule type" value="Genomic_DNA"/>
</dbReference>
<dbReference type="OrthoDB" id="9808591at2"/>
<comment type="cofactor">
    <cofactor evidence="1">
        <name>[4Fe-4S] cluster</name>
        <dbReference type="ChEBI" id="CHEBI:49883"/>
    </cofactor>
</comment>
<dbReference type="NCBIfam" id="TIGR04085">
    <property type="entry name" value="rSAM_more_4Fe4S"/>
    <property type="match status" value="1"/>
</dbReference>
<dbReference type="STRING" id="1307839.L21SP5_00452"/>
<evidence type="ECO:0000313" key="9">
    <source>
        <dbReference type="EMBL" id="ALO14131.1"/>
    </source>
</evidence>
<sequence>MKGQEIFLLEEGNSKVIFHPETLKIFNVNEDETWGKVRALQKKDYSKYSESDISILNSKIEEVVKESPLSIKNKSTNRDLFHVSSVILPISGNCNLKCTYCFAHDEGKIPFKSFSKNEAKSAIDKLMQDRSYDDSLNITFFGGEPFLNFEVLKFVVNYANSQYPKYKINFSATTNGTILTEEIITFLEQNKITLLVSLDGPQEINRHRKYKNGGDSYSTVASNIEKLKNRVKFSLRITISNDNIKNTLRIYKYFEEAKVLFNVVFAYKSGNTSHQLADYTNEDINIIESQLNKVREYYLDKIINEQVDKIYCLSILSDIKTLRYRILSENHCGAGFGLFSITNDGSVFTCEHLVSYTKYSIGNIYGKINSKLKNDFRAENIENIDTCSDCWARNLCLGGCFAEKVLSGIKPNKKPSQDSCSLKLIYFKNVLLLFSKIIIGRPDFFKKNTKKNDERNC</sequence>
<dbReference type="CDD" id="cd01335">
    <property type="entry name" value="Radical_SAM"/>
    <property type="match status" value="1"/>
</dbReference>
<feature type="domain" description="Radical SAM core" evidence="7">
    <location>
        <begin position="89"/>
        <end position="239"/>
    </location>
</feature>
<proteinExistence type="inferred from homology"/>
<dbReference type="InterPro" id="IPR023885">
    <property type="entry name" value="4Fe4S-binding_SPASM_dom"/>
</dbReference>
<dbReference type="InterPro" id="IPR023867">
    <property type="entry name" value="Sulphatase_maturase_rSAM"/>
</dbReference>
<keyword evidence="3" id="KW-0479">Metal-binding</keyword>
<keyword evidence="2" id="KW-0949">S-adenosyl-L-methionine</keyword>
<gene>
    <name evidence="9" type="ORF">L21SP5_00452</name>
</gene>
<dbReference type="RefSeq" id="WP_057951711.1">
    <property type="nucleotide sequence ID" value="NZ_CP013118.1"/>
</dbReference>
<keyword evidence="5" id="KW-0411">Iron-sulfur</keyword>
<dbReference type="SFLD" id="SFLDG01386">
    <property type="entry name" value="main_SPASM_domain-containing"/>
    <property type="match status" value="1"/>
</dbReference>